<keyword evidence="5 9" id="KW-0479">Metal-binding</keyword>
<evidence type="ECO:0000256" key="7">
    <source>
        <dbReference type="ARBA" id="ARBA00023004"/>
    </source>
</evidence>
<evidence type="ECO:0000256" key="8">
    <source>
        <dbReference type="ARBA" id="ARBA00023033"/>
    </source>
</evidence>
<dbReference type="Proteomes" id="UP001437256">
    <property type="component" value="Unassembled WGS sequence"/>
</dbReference>
<keyword evidence="10" id="KW-1133">Transmembrane helix</keyword>
<dbReference type="EMBL" id="JBBXMP010000032">
    <property type="protein sequence ID" value="KAL0066768.1"/>
    <property type="molecule type" value="Genomic_DNA"/>
</dbReference>
<comment type="similarity">
    <text evidence="3 9">Belongs to the cytochrome P450 family.</text>
</comment>
<dbReference type="InterPro" id="IPR050364">
    <property type="entry name" value="Cytochrome_P450_fung"/>
</dbReference>
<keyword evidence="8 9" id="KW-0503">Monooxygenase</keyword>
<dbReference type="InterPro" id="IPR017972">
    <property type="entry name" value="Cyt_P450_CS"/>
</dbReference>
<keyword evidence="12" id="KW-1185">Reference proteome</keyword>
<sequence>MWAISAFVHTYAIYFLSLLLASALAYYLSGWFRGRGTRLPLPPGPKGLPIVGNLLDMPASFPGQSFEKMGKELGTDILYLNAVGTKIVVLNSQEACWDLLENRSGIYSSRPPLPMLIDLLGWDKDFIILPYGNLWKTCRRLFHQEFPHNNSSRHESQQLRVNRALLKNVLSDPAHYRDHIRQMTGTLITLVTYGLDVNPDHPVIRIAERGIEVSTHVATPGAYLVDTLPILKYVPEWFPGAGFKRKAREWNKIYTEMNVMPFEIVKKQMDNGTAPPSFLSNSLSKFYENPKECGYTEEAVVHTAGTMYSAGTDTTWTALLSFIIAMTLYPETQRKAQAEIDRVIGRGRLPEFRDRESLVYVEAIMREVQRWQPIAPTAIPHYVHVEDEAVLHDEEMYPDPYEFKPERWIKNGKIDPAIKDFTSGFGFGRRICPGRHLAMSLLYITAASLLAVFDISKPVDEDGVAIEQKLEYISNILK</sequence>
<keyword evidence="6 9" id="KW-0560">Oxidoreductase</keyword>
<reference evidence="11 12" key="1">
    <citation type="submission" date="2024-05" db="EMBL/GenBank/DDBJ databases">
        <title>A draft genome resource for the thread blight pathogen Marasmius tenuissimus strain MS-2.</title>
        <authorList>
            <person name="Yulfo-Soto G.E."/>
            <person name="Baruah I.K."/>
            <person name="Amoako-Attah I."/>
            <person name="Bukari Y."/>
            <person name="Meinhardt L.W."/>
            <person name="Bailey B.A."/>
            <person name="Cohen S.P."/>
        </authorList>
    </citation>
    <scope>NUCLEOTIDE SEQUENCE [LARGE SCALE GENOMIC DNA]</scope>
    <source>
        <strain evidence="11 12">MS-2</strain>
    </source>
</reference>
<comment type="caution">
    <text evidence="11">The sequence shown here is derived from an EMBL/GenBank/DDBJ whole genome shotgun (WGS) entry which is preliminary data.</text>
</comment>
<keyword evidence="10" id="KW-0472">Membrane</keyword>
<evidence type="ECO:0000313" key="12">
    <source>
        <dbReference type="Proteomes" id="UP001437256"/>
    </source>
</evidence>
<dbReference type="PRINTS" id="PR00385">
    <property type="entry name" value="P450"/>
</dbReference>
<dbReference type="InterPro" id="IPR036396">
    <property type="entry name" value="Cyt_P450_sf"/>
</dbReference>
<dbReference type="PROSITE" id="PS00086">
    <property type="entry name" value="CYTOCHROME_P450"/>
    <property type="match status" value="1"/>
</dbReference>
<proteinExistence type="inferred from homology"/>
<dbReference type="InterPro" id="IPR001128">
    <property type="entry name" value="Cyt_P450"/>
</dbReference>
<evidence type="ECO:0000256" key="6">
    <source>
        <dbReference type="ARBA" id="ARBA00023002"/>
    </source>
</evidence>
<dbReference type="Gene3D" id="1.10.630.10">
    <property type="entry name" value="Cytochrome P450"/>
    <property type="match status" value="1"/>
</dbReference>
<evidence type="ECO:0000256" key="3">
    <source>
        <dbReference type="ARBA" id="ARBA00010617"/>
    </source>
</evidence>
<organism evidence="11 12">
    <name type="scientific">Marasmius tenuissimus</name>
    <dbReference type="NCBI Taxonomy" id="585030"/>
    <lineage>
        <taxon>Eukaryota</taxon>
        <taxon>Fungi</taxon>
        <taxon>Dikarya</taxon>
        <taxon>Basidiomycota</taxon>
        <taxon>Agaricomycotina</taxon>
        <taxon>Agaricomycetes</taxon>
        <taxon>Agaricomycetidae</taxon>
        <taxon>Agaricales</taxon>
        <taxon>Marasmiineae</taxon>
        <taxon>Marasmiaceae</taxon>
        <taxon>Marasmius</taxon>
    </lineage>
</organism>
<keyword evidence="4 9" id="KW-0349">Heme</keyword>
<keyword evidence="7 9" id="KW-0408">Iron</keyword>
<dbReference type="CDD" id="cd11065">
    <property type="entry name" value="CYP64-like"/>
    <property type="match status" value="1"/>
</dbReference>
<dbReference type="SUPFAM" id="SSF48264">
    <property type="entry name" value="Cytochrome P450"/>
    <property type="match status" value="1"/>
</dbReference>
<comment type="pathway">
    <text evidence="2">Secondary metabolite biosynthesis.</text>
</comment>
<evidence type="ECO:0000256" key="10">
    <source>
        <dbReference type="SAM" id="Phobius"/>
    </source>
</evidence>
<evidence type="ECO:0008006" key="13">
    <source>
        <dbReference type="Google" id="ProtNLM"/>
    </source>
</evidence>
<protein>
    <recommendedName>
        <fullName evidence="13">Cytochrome P450</fullName>
    </recommendedName>
</protein>
<feature type="transmembrane region" description="Helical" evidence="10">
    <location>
        <begin position="6"/>
        <end position="28"/>
    </location>
</feature>
<evidence type="ECO:0000256" key="2">
    <source>
        <dbReference type="ARBA" id="ARBA00005179"/>
    </source>
</evidence>
<dbReference type="PANTHER" id="PTHR46300">
    <property type="entry name" value="P450, PUTATIVE (EUROFUNG)-RELATED-RELATED"/>
    <property type="match status" value="1"/>
</dbReference>
<gene>
    <name evidence="11" type="ORF">AAF712_006159</name>
</gene>
<dbReference type="PRINTS" id="PR00463">
    <property type="entry name" value="EP450I"/>
</dbReference>
<dbReference type="Pfam" id="PF00067">
    <property type="entry name" value="p450"/>
    <property type="match status" value="2"/>
</dbReference>
<evidence type="ECO:0000313" key="11">
    <source>
        <dbReference type="EMBL" id="KAL0066768.1"/>
    </source>
</evidence>
<evidence type="ECO:0000256" key="9">
    <source>
        <dbReference type="RuleBase" id="RU000461"/>
    </source>
</evidence>
<comment type="cofactor">
    <cofactor evidence="1">
        <name>heme</name>
        <dbReference type="ChEBI" id="CHEBI:30413"/>
    </cofactor>
</comment>
<accession>A0ABR3A168</accession>
<evidence type="ECO:0000256" key="5">
    <source>
        <dbReference type="ARBA" id="ARBA00022723"/>
    </source>
</evidence>
<dbReference type="InterPro" id="IPR002401">
    <property type="entry name" value="Cyt_P450_E_grp-I"/>
</dbReference>
<evidence type="ECO:0000256" key="4">
    <source>
        <dbReference type="ARBA" id="ARBA00022617"/>
    </source>
</evidence>
<dbReference type="PANTHER" id="PTHR46300:SF7">
    <property type="entry name" value="P450, PUTATIVE (EUROFUNG)-RELATED"/>
    <property type="match status" value="1"/>
</dbReference>
<keyword evidence="10" id="KW-0812">Transmembrane</keyword>
<evidence type="ECO:0000256" key="1">
    <source>
        <dbReference type="ARBA" id="ARBA00001971"/>
    </source>
</evidence>
<name>A0ABR3A168_9AGAR</name>